<feature type="transmembrane region" description="Helical" evidence="8">
    <location>
        <begin position="20"/>
        <end position="41"/>
    </location>
</feature>
<dbReference type="Proteomes" id="UP000310016">
    <property type="component" value="Unassembled WGS sequence"/>
</dbReference>
<reference evidence="12 13" key="1">
    <citation type="submission" date="2019-04" db="EMBL/GenBank/DDBJ databases">
        <title>Chitiniphilus eburnea sp. nov., a novel chitinolytic bacterium isolated from aquaculture sludge.</title>
        <authorList>
            <person name="Sheng M."/>
        </authorList>
    </citation>
    <scope>NUCLEOTIDE SEQUENCE [LARGE SCALE GENOMIC DNA]</scope>
    <source>
        <strain evidence="12 13">HX-2-15</strain>
    </source>
</reference>
<dbReference type="InterPro" id="IPR011055">
    <property type="entry name" value="Dup_hybrid_motif"/>
</dbReference>
<dbReference type="OrthoDB" id="9815245at2"/>
<dbReference type="PANTHER" id="PTHR21666:SF288">
    <property type="entry name" value="CELL DIVISION PROTEIN YTFB"/>
    <property type="match status" value="1"/>
</dbReference>
<comment type="caution">
    <text evidence="12">The sequence shown here is derived from an EMBL/GenBank/DDBJ whole genome shotgun (WGS) entry which is preliminary data.</text>
</comment>
<feature type="domain" description="M23ase beta-sheet core" evidence="9">
    <location>
        <begin position="297"/>
        <end position="393"/>
    </location>
</feature>
<evidence type="ECO:0000313" key="13">
    <source>
        <dbReference type="Proteomes" id="UP000310016"/>
    </source>
</evidence>
<dbReference type="InterPro" id="IPR054512">
    <property type="entry name" value="NMB0315-like_N"/>
</dbReference>
<dbReference type="Pfam" id="PF01551">
    <property type="entry name" value="Peptidase_M23"/>
    <property type="match status" value="1"/>
</dbReference>
<keyword evidence="7" id="KW-0482">Metalloprotease</keyword>
<keyword evidence="8" id="KW-0472">Membrane</keyword>
<evidence type="ECO:0000256" key="3">
    <source>
        <dbReference type="ARBA" id="ARBA00022670"/>
    </source>
</evidence>
<keyword evidence="4" id="KW-0479">Metal-binding</keyword>
<dbReference type="GO" id="GO:0004222">
    <property type="term" value="F:metalloendopeptidase activity"/>
    <property type="evidence" value="ECO:0007669"/>
    <property type="project" value="TreeGrafter"/>
</dbReference>
<keyword evidence="13" id="KW-1185">Reference proteome</keyword>
<evidence type="ECO:0000256" key="2">
    <source>
        <dbReference type="ARBA" id="ARBA00004196"/>
    </source>
</evidence>
<dbReference type="InterPro" id="IPR045834">
    <property type="entry name" value="Csd3_N2"/>
</dbReference>
<comment type="subcellular location">
    <subcellularLocation>
        <location evidence="2">Cell envelope</location>
    </subcellularLocation>
</comment>
<comment type="cofactor">
    <cofactor evidence="1">
        <name>Zn(2+)</name>
        <dbReference type="ChEBI" id="CHEBI:29105"/>
    </cofactor>
</comment>
<sequence length="435" mass="47632">MYENQILSEKPAHSQGSARAGWLAAAVALPLMVTFAAYGVAEFGPRESIHVTPVTTTLEAPELVARIADTPFWREEVIRSGDTLGALIARLGVDDDAAKDFIRTDTAAKPLYELHPGRVIRAQTTTDGHLLQLSYVTAAGNQITVRPAGSGFRVNQAPAEMARGTSFKSGVIHSSLFAATDRAELPDEVTRQLISIFEGEIDFHRRLRKGDRFGVVYETYTLDGQEQKTGRILAAEFVNAGRKLSAVWYESRPGDGAYYSLKGESLKKSFLQTPVEFSRVSSGFSMRFHPILKEWRAHKGIDYAAPTGTRVRAASDGTVTFVGRKGAYGNAIEIKHQGAYSTLYGHLNGFASGLRAGQRVSQGDIIGFVGSTGRATGPHLHYEFKIAGNQVDPSKLNLPKSRTLDPREFARFRPYSDQMQAQLNLLARVELARAD</sequence>
<dbReference type="CDD" id="cd12797">
    <property type="entry name" value="M23_peptidase"/>
    <property type="match status" value="1"/>
</dbReference>
<gene>
    <name evidence="12" type="ORF">FAZ21_08265</name>
</gene>
<dbReference type="AlphaFoldDB" id="A0A4U0Q085"/>
<dbReference type="InterPro" id="IPR016047">
    <property type="entry name" value="M23ase_b-sheet_dom"/>
</dbReference>
<dbReference type="Pfam" id="PF19425">
    <property type="entry name" value="Csd3_N2"/>
    <property type="match status" value="1"/>
</dbReference>
<organism evidence="12 13">
    <name type="scientific">Chitiniphilus eburneus</name>
    <dbReference type="NCBI Taxonomy" id="2571148"/>
    <lineage>
        <taxon>Bacteria</taxon>
        <taxon>Pseudomonadati</taxon>
        <taxon>Pseudomonadota</taxon>
        <taxon>Betaproteobacteria</taxon>
        <taxon>Neisseriales</taxon>
        <taxon>Chitinibacteraceae</taxon>
        <taxon>Chitiniphilus</taxon>
    </lineage>
</organism>
<dbReference type="Gene3D" id="2.70.70.10">
    <property type="entry name" value="Glucose Permease (Domain IIA)"/>
    <property type="match status" value="1"/>
</dbReference>
<evidence type="ECO:0000256" key="8">
    <source>
        <dbReference type="SAM" id="Phobius"/>
    </source>
</evidence>
<protein>
    <submittedName>
        <fullName evidence="12">M23 family peptidase</fullName>
    </submittedName>
</protein>
<keyword evidence="8" id="KW-1133">Transmembrane helix</keyword>
<evidence type="ECO:0000259" key="11">
    <source>
        <dbReference type="Pfam" id="PF22310"/>
    </source>
</evidence>
<dbReference type="Pfam" id="PF22310">
    <property type="entry name" value="NMB0315_dom_I"/>
    <property type="match status" value="1"/>
</dbReference>
<keyword evidence="3" id="KW-0645">Protease</keyword>
<accession>A0A4U0Q085</accession>
<evidence type="ECO:0000256" key="4">
    <source>
        <dbReference type="ARBA" id="ARBA00022723"/>
    </source>
</evidence>
<dbReference type="GO" id="GO:0006508">
    <property type="term" value="P:proteolysis"/>
    <property type="evidence" value="ECO:0007669"/>
    <property type="project" value="UniProtKB-KW"/>
</dbReference>
<evidence type="ECO:0000256" key="7">
    <source>
        <dbReference type="ARBA" id="ARBA00023049"/>
    </source>
</evidence>
<evidence type="ECO:0000259" key="9">
    <source>
        <dbReference type="Pfam" id="PF01551"/>
    </source>
</evidence>
<dbReference type="EMBL" id="SUMF01000006">
    <property type="protein sequence ID" value="TJZ74269.1"/>
    <property type="molecule type" value="Genomic_DNA"/>
</dbReference>
<evidence type="ECO:0000256" key="6">
    <source>
        <dbReference type="ARBA" id="ARBA00022833"/>
    </source>
</evidence>
<dbReference type="PANTHER" id="PTHR21666">
    <property type="entry name" value="PEPTIDASE-RELATED"/>
    <property type="match status" value="1"/>
</dbReference>
<dbReference type="GO" id="GO:0030313">
    <property type="term" value="C:cell envelope"/>
    <property type="evidence" value="ECO:0007669"/>
    <property type="project" value="UniProtKB-SubCell"/>
</dbReference>
<dbReference type="SUPFAM" id="SSF51261">
    <property type="entry name" value="Duplicated hybrid motif"/>
    <property type="match status" value="1"/>
</dbReference>
<keyword evidence="5" id="KW-0378">Hydrolase</keyword>
<dbReference type="RefSeq" id="WP_136772822.1">
    <property type="nucleotide sequence ID" value="NZ_CP156074.1"/>
</dbReference>
<evidence type="ECO:0000313" key="12">
    <source>
        <dbReference type="EMBL" id="TJZ74269.1"/>
    </source>
</evidence>
<name>A0A4U0Q085_9NEIS</name>
<dbReference type="GO" id="GO:0046872">
    <property type="term" value="F:metal ion binding"/>
    <property type="evidence" value="ECO:0007669"/>
    <property type="project" value="UniProtKB-KW"/>
</dbReference>
<evidence type="ECO:0000256" key="5">
    <source>
        <dbReference type="ARBA" id="ARBA00022801"/>
    </source>
</evidence>
<proteinExistence type="predicted"/>
<keyword evidence="8" id="KW-0812">Transmembrane</keyword>
<evidence type="ECO:0000256" key="1">
    <source>
        <dbReference type="ARBA" id="ARBA00001947"/>
    </source>
</evidence>
<keyword evidence="6" id="KW-0862">Zinc</keyword>
<dbReference type="InterPro" id="IPR050570">
    <property type="entry name" value="Cell_wall_metabolism_enzyme"/>
</dbReference>
<feature type="domain" description="Csd3-like second N-terminal" evidence="10">
    <location>
        <begin position="169"/>
        <end position="285"/>
    </location>
</feature>
<feature type="domain" description="DD-carboxypeptidase/endopeptidase Mpg-like N-terminal" evidence="11">
    <location>
        <begin position="72"/>
        <end position="130"/>
    </location>
</feature>
<evidence type="ECO:0000259" key="10">
    <source>
        <dbReference type="Pfam" id="PF19425"/>
    </source>
</evidence>
<dbReference type="Gene3D" id="3.10.450.350">
    <property type="match status" value="2"/>
</dbReference>